<reference evidence="1 2" key="1">
    <citation type="journal article" date="2018" name="BMC Genomics">
        <title>Genomic evidence for intraspecific hybridization in a clonal and extremely halotolerant yeast.</title>
        <authorList>
            <person name="Gostincar C."/>
            <person name="Stajich J.E."/>
            <person name="Zupancic J."/>
            <person name="Zalar P."/>
            <person name="Gunde-Cimerman N."/>
        </authorList>
    </citation>
    <scope>NUCLEOTIDE SEQUENCE [LARGE SCALE GENOMIC DNA]</scope>
    <source>
        <strain evidence="1 2">EXF-6651</strain>
    </source>
</reference>
<proteinExistence type="predicted"/>
<accession>A0A3M7B2V4</accession>
<protein>
    <submittedName>
        <fullName evidence="1">Uncharacterized protein</fullName>
    </submittedName>
</protein>
<evidence type="ECO:0000313" key="1">
    <source>
        <dbReference type="EMBL" id="RMY34083.1"/>
    </source>
</evidence>
<dbReference type="Proteomes" id="UP000276864">
    <property type="component" value="Unassembled WGS sequence"/>
</dbReference>
<gene>
    <name evidence="1" type="ORF">D0866_05489</name>
</gene>
<organism evidence="1 2">
    <name type="scientific">Hortaea werneckii</name>
    <name type="common">Black yeast</name>
    <name type="synonym">Cladosporium werneckii</name>
    <dbReference type="NCBI Taxonomy" id="91943"/>
    <lineage>
        <taxon>Eukaryota</taxon>
        <taxon>Fungi</taxon>
        <taxon>Dikarya</taxon>
        <taxon>Ascomycota</taxon>
        <taxon>Pezizomycotina</taxon>
        <taxon>Dothideomycetes</taxon>
        <taxon>Dothideomycetidae</taxon>
        <taxon>Mycosphaerellales</taxon>
        <taxon>Teratosphaeriaceae</taxon>
        <taxon>Hortaea</taxon>
    </lineage>
</organism>
<dbReference type="EMBL" id="QWIM01000486">
    <property type="protein sequence ID" value="RMY34083.1"/>
    <property type="molecule type" value="Genomic_DNA"/>
</dbReference>
<dbReference type="AlphaFoldDB" id="A0A3M7B2V4"/>
<name>A0A3M7B2V4_HORWE</name>
<evidence type="ECO:0000313" key="2">
    <source>
        <dbReference type="Proteomes" id="UP000276864"/>
    </source>
</evidence>
<sequence>MARIHRTNLMPLETRRRRTSLRYGNGSYADALVNILNAWSSTLKDIDGTSDKYLASSLYGY</sequence>
<comment type="caution">
    <text evidence="1">The sequence shown here is derived from an EMBL/GenBank/DDBJ whole genome shotgun (WGS) entry which is preliminary data.</text>
</comment>